<gene>
    <name evidence="1" type="ORF">QV13_26600</name>
</gene>
<protein>
    <submittedName>
        <fullName evidence="1">Uncharacterized protein</fullName>
    </submittedName>
</protein>
<proteinExistence type="predicted"/>
<name>A0A1C2DEP6_9HYPH</name>
<accession>A0A1C2DEP6</accession>
<reference evidence="1 2" key="1">
    <citation type="submission" date="2016-08" db="EMBL/GenBank/DDBJ databases">
        <title>Whole genome sequence of Mesorhizobium sp. strain UASWS1009 isolated from industrial sewage.</title>
        <authorList>
            <person name="Crovadore J."/>
            <person name="Calmin G."/>
            <person name="Chablais R."/>
            <person name="Cochard B."/>
            <person name="Lefort F."/>
        </authorList>
    </citation>
    <scope>NUCLEOTIDE SEQUENCE [LARGE SCALE GENOMIC DNA]</scope>
    <source>
        <strain evidence="1 2">UASWS1009</strain>
    </source>
</reference>
<evidence type="ECO:0000313" key="2">
    <source>
        <dbReference type="Proteomes" id="UP000094412"/>
    </source>
</evidence>
<dbReference type="Proteomes" id="UP000094412">
    <property type="component" value="Unassembled WGS sequence"/>
</dbReference>
<sequence>MSLSTMLRQGERLQLSNPNGRSAMQFVAGKDQEETGYYVEFLPHCAAVGRPCAIEQGCSKEVL</sequence>
<organism evidence="1 2">
    <name type="scientific">Mesorhizobium hungaricum</name>
    <dbReference type="NCBI Taxonomy" id="1566387"/>
    <lineage>
        <taxon>Bacteria</taxon>
        <taxon>Pseudomonadati</taxon>
        <taxon>Pseudomonadota</taxon>
        <taxon>Alphaproteobacteria</taxon>
        <taxon>Hyphomicrobiales</taxon>
        <taxon>Phyllobacteriaceae</taxon>
        <taxon>Mesorhizobium</taxon>
    </lineage>
</organism>
<evidence type="ECO:0000313" key="1">
    <source>
        <dbReference type="EMBL" id="OCX13106.1"/>
    </source>
</evidence>
<dbReference type="STRING" id="1566387.QV13_26600"/>
<comment type="caution">
    <text evidence="1">The sequence shown here is derived from an EMBL/GenBank/DDBJ whole genome shotgun (WGS) entry which is preliminary data.</text>
</comment>
<dbReference type="AlphaFoldDB" id="A0A1C2DEP6"/>
<keyword evidence="2" id="KW-1185">Reference proteome</keyword>
<dbReference type="EMBL" id="MDEO01000036">
    <property type="protein sequence ID" value="OCX13106.1"/>
    <property type="molecule type" value="Genomic_DNA"/>
</dbReference>